<dbReference type="Pfam" id="PF26616">
    <property type="entry name" value="CorA-like"/>
    <property type="match status" value="1"/>
</dbReference>
<comment type="caution">
    <text evidence="4">The sequence shown here is derived from an EMBL/GenBank/DDBJ whole genome shotgun (WGS) entry which is preliminary data.</text>
</comment>
<proteinExistence type="predicted"/>
<evidence type="ECO:0000256" key="1">
    <source>
        <dbReference type="SAM" id="MobiDB-lite"/>
    </source>
</evidence>
<dbReference type="Gene3D" id="1.20.58.340">
    <property type="entry name" value="Magnesium transport protein CorA, transmembrane region"/>
    <property type="match status" value="1"/>
</dbReference>
<dbReference type="AlphaFoldDB" id="A0AAE0MRA7"/>
<keyword evidence="5" id="KW-1185">Reference proteome</keyword>
<protein>
    <recommendedName>
        <fullName evidence="3">CorA-like transporter domain-containing protein</fullName>
    </recommendedName>
</protein>
<dbReference type="InterPro" id="IPR058257">
    <property type="entry name" value="CorA-like_dom"/>
</dbReference>
<evidence type="ECO:0000256" key="2">
    <source>
        <dbReference type="SAM" id="Phobius"/>
    </source>
</evidence>
<feature type="compositionally biased region" description="Polar residues" evidence="1">
    <location>
        <begin position="72"/>
        <end position="89"/>
    </location>
</feature>
<feature type="transmembrane region" description="Helical" evidence="2">
    <location>
        <begin position="481"/>
        <end position="501"/>
    </location>
</feature>
<dbReference type="EMBL" id="JAUEPP010000006">
    <property type="protein sequence ID" value="KAK3341043.1"/>
    <property type="molecule type" value="Genomic_DNA"/>
</dbReference>
<feature type="region of interest" description="Disordered" evidence="1">
    <location>
        <begin position="72"/>
        <end position="93"/>
    </location>
</feature>
<evidence type="ECO:0000313" key="4">
    <source>
        <dbReference type="EMBL" id="KAK3341043.1"/>
    </source>
</evidence>
<dbReference type="RefSeq" id="XP_062679985.1">
    <property type="nucleotide sequence ID" value="XM_062831085.1"/>
</dbReference>
<dbReference type="Proteomes" id="UP001278500">
    <property type="component" value="Unassembled WGS sequence"/>
</dbReference>
<reference evidence="4" key="2">
    <citation type="submission" date="2023-06" db="EMBL/GenBank/DDBJ databases">
        <authorList>
            <consortium name="Lawrence Berkeley National Laboratory"/>
            <person name="Haridas S."/>
            <person name="Hensen N."/>
            <person name="Bonometti L."/>
            <person name="Westerberg I."/>
            <person name="Brannstrom I.O."/>
            <person name="Guillou S."/>
            <person name="Cros-Aarteil S."/>
            <person name="Calhoun S."/>
            <person name="Kuo A."/>
            <person name="Mondo S."/>
            <person name="Pangilinan J."/>
            <person name="Riley R."/>
            <person name="Labutti K."/>
            <person name="Andreopoulos B."/>
            <person name="Lipzen A."/>
            <person name="Chen C."/>
            <person name="Yanf M."/>
            <person name="Daum C."/>
            <person name="Ng V."/>
            <person name="Clum A."/>
            <person name="Steindorff A."/>
            <person name="Ohm R."/>
            <person name="Martin F."/>
            <person name="Silar P."/>
            <person name="Natvig D."/>
            <person name="Lalanne C."/>
            <person name="Gautier V."/>
            <person name="Ament-Velasquez S.L."/>
            <person name="Kruys A."/>
            <person name="Hutchinson M.I."/>
            <person name="Powell A.J."/>
            <person name="Barry K."/>
            <person name="Miller A.N."/>
            <person name="Grigoriev I.V."/>
            <person name="Debuchy R."/>
            <person name="Gladieux P."/>
            <person name="Thoren M.H."/>
            <person name="Johannesson H."/>
        </authorList>
    </citation>
    <scope>NUCLEOTIDE SEQUENCE</scope>
    <source>
        <strain evidence="4">CBS 560.94</strain>
    </source>
</reference>
<accession>A0AAE0MRA7</accession>
<evidence type="ECO:0000313" key="5">
    <source>
        <dbReference type="Proteomes" id="UP001278500"/>
    </source>
</evidence>
<feature type="transmembrane region" description="Helical" evidence="2">
    <location>
        <begin position="521"/>
        <end position="542"/>
    </location>
</feature>
<feature type="domain" description="CorA-like transporter" evidence="3">
    <location>
        <begin position="99"/>
        <end position="314"/>
    </location>
</feature>
<organism evidence="4 5">
    <name type="scientific">Neurospora tetraspora</name>
    <dbReference type="NCBI Taxonomy" id="94610"/>
    <lineage>
        <taxon>Eukaryota</taxon>
        <taxon>Fungi</taxon>
        <taxon>Dikarya</taxon>
        <taxon>Ascomycota</taxon>
        <taxon>Pezizomycotina</taxon>
        <taxon>Sordariomycetes</taxon>
        <taxon>Sordariomycetidae</taxon>
        <taxon>Sordariales</taxon>
        <taxon>Sordariaceae</taxon>
        <taxon>Neurospora</taxon>
    </lineage>
</organism>
<sequence length="571" mass="65545">MSCWSGEHYPLSFGFDQILTSVHDWSCHDYYTDTTTKKVFKEENKNSRIEVLFQPHASNQNILFQHVDSGFSEDQSNETCDSATESPSPDTEEFQVDCDTATIMSSAIVQDEDQLMEVMKTRTDFRVYFLTQKNSFRQLRITESLFKHLVDVNRIFPKFREVLIGFGDKQTEEEVGPPAFTFRLSRPSTGQPCPGMKDEYLDLNTGFECSYALRFVERPNRPAAEPWSLRQTDFYHQYNCKGISKSRGTSTWILMGSSDMPKVILELYCRRTQLSVPNCNPLELHVIFLDMAISTWRPYMIDLERRVSTQSDKASVAETHEDFLSLNDEQKLHYLELRLLDIILCMDSTSHTVGQMTEMYNQYLWVIGGASIGDVGYAAQTDGILLALRQQAAEVGYIRKKAEALVAKCKESRNLVRANFLFPGEARVKGEQPTDVKTSQTSRFLELQTALALKKIQTDTQQESKSMHDLTKKGHSDSKSLKVLSIITLVYLPATIIMSFYSTQFVQYDDDAGKLRYTGDWWLFLVVSVPITLFTVGIWYFFSRRYSRKYHDEKPFGEEQGGGNHDVERGK</sequence>
<reference evidence="4" key="1">
    <citation type="journal article" date="2023" name="Mol. Phylogenet. Evol.">
        <title>Genome-scale phylogeny and comparative genomics of the fungal order Sordariales.</title>
        <authorList>
            <person name="Hensen N."/>
            <person name="Bonometti L."/>
            <person name="Westerberg I."/>
            <person name="Brannstrom I.O."/>
            <person name="Guillou S."/>
            <person name="Cros-Aarteil S."/>
            <person name="Calhoun S."/>
            <person name="Haridas S."/>
            <person name="Kuo A."/>
            <person name="Mondo S."/>
            <person name="Pangilinan J."/>
            <person name="Riley R."/>
            <person name="LaButti K."/>
            <person name="Andreopoulos B."/>
            <person name="Lipzen A."/>
            <person name="Chen C."/>
            <person name="Yan M."/>
            <person name="Daum C."/>
            <person name="Ng V."/>
            <person name="Clum A."/>
            <person name="Steindorff A."/>
            <person name="Ohm R.A."/>
            <person name="Martin F."/>
            <person name="Silar P."/>
            <person name="Natvig D.O."/>
            <person name="Lalanne C."/>
            <person name="Gautier V."/>
            <person name="Ament-Velasquez S.L."/>
            <person name="Kruys A."/>
            <person name="Hutchinson M.I."/>
            <person name="Powell A.J."/>
            <person name="Barry K."/>
            <person name="Miller A.N."/>
            <person name="Grigoriev I.V."/>
            <person name="Debuchy R."/>
            <person name="Gladieux P."/>
            <person name="Hiltunen Thoren M."/>
            <person name="Johannesson H."/>
        </authorList>
    </citation>
    <scope>NUCLEOTIDE SEQUENCE</scope>
    <source>
        <strain evidence="4">CBS 560.94</strain>
    </source>
</reference>
<keyword evidence="2" id="KW-0472">Membrane</keyword>
<dbReference type="GeneID" id="87868239"/>
<evidence type="ECO:0000259" key="3">
    <source>
        <dbReference type="Pfam" id="PF26616"/>
    </source>
</evidence>
<name>A0AAE0MRA7_9PEZI</name>
<keyword evidence="2" id="KW-0812">Transmembrane</keyword>
<keyword evidence="2" id="KW-1133">Transmembrane helix</keyword>
<gene>
    <name evidence="4" type="ORF">B0H65DRAFT_591096</name>
</gene>